<sequence>MKKSVLFFDIDGTLLSEKTGKIPESAVQALHEARRRGHMLFINTGRTKCSVPDEIRSYPFDGFLCGCGTGIYCHGEELFTSSLPRERGRELIAMAKACGIGAVAEGQEDIYFPEKPGRFKVLEMMREHFKTRRMGIEHTLESGGFVYDKLFVFADEQSRMQRFLDFVDEDMEAMDRGDGAWEIIQKGYSKATACRFILDRFGFAMDQAYVFGDSSNDLAMFEFADHAVAMGCHDPVLDPHAEYVTAEVEQDGIARALEHYGLI</sequence>
<dbReference type="SUPFAM" id="SSF56784">
    <property type="entry name" value="HAD-like"/>
    <property type="match status" value="1"/>
</dbReference>
<proteinExistence type="predicted"/>
<evidence type="ECO:0000313" key="1">
    <source>
        <dbReference type="EMBL" id="HJD41800.1"/>
    </source>
</evidence>
<name>A0A9D2RDJ2_9FIRM</name>
<gene>
    <name evidence="1" type="ORF">H9910_02145</name>
</gene>
<dbReference type="Pfam" id="PF08282">
    <property type="entry name" value="Hydrolase_3"/>
    <property type="match status" value="1"/>
</dbReference>
<dbReference type="InterPro" id="IPR036412">
    <property type="entry name" value="HAD-like_sf"/>
</dbReference>
<dbReference type="SFLD" id="SFLDS00003">
    <property type="entry name" value="Haloacid_Dehalogenase"/>
    <property type="match status" value="1"/>
</dbReference>
<dbReference type="PANTHER" id="PTHR10000">
    <property type="entry name" value="PHOSPHOSERINE PHOSPHATASE"/>
    <property type="match status" value="1"/>
</dbReference>
<dbReference type="GO" id="GO:0005829">
    <property type="term" value="C:cytosol"/>
    <property type="evidence" value="ECO:0007669"/>
    <property type="project" value="TreeGrafter"/>
</dbReference>
<keyword evidence="1" id="KW-0378">Hydrolase</keyword>
<dbReference type="SFLD" id="SFLDG01140">
    <property type="entry name" value="C2.B:_Phosphomannomutase_and_P"/>
    <property type="match status" value="1"/>
</dbReference>
<dbReference type="PANTHER" id="PTHR10000:SF25">
    <property type="entry name" value="PHOSPHATASE YKRA-RELATED"/>
    <property type="match status" value="1"/>
</dbReference>
<dbReference type="NCBIfam" id="TIGR01484">
    <property type="entry name" value="HAD-SF-IIB"/>
    <property type="match status" value="1"/>
</dbReference>
<dbReference type="InterPro" id="IPR000150">
    <property type="entry name" value="Cof"/>
</dbReference>
<dbReference type="PROSITE" id="PS01228">
    <property type="entry name" value="COF_1"/>
    <property type="match status" value="1"/>
</dbReference>
<reference evidence="1" key="2">
    <citation type="submission" date="2021-04" db="EMBL/GenBank/DDBJ databases">
        <authorList>
            <person name="Gilroy R."/>
        </authorList>
    </citation>
    <scope>NUCLEOTIDE SEQUENCE</scope>
    <source>
        <strain evidence="1">ChiBcec15-3976</strain>
    </source>
</reference>
<dbReference type="GO" id="GO:0000287">
    <property type="term" value="F:magnesium ion binding"/>
    <property type="evidence" value="ECO:0007669"/>
    <property type="project" value="TreeGrafter"/>
</dbReference>
<dbReference type="Proteomes" id="UP000823909">
    <property type="component" value="Unassembled WGS sequence"/>
</dbReference>
<dbReference type="Gene3D" id="3.30.1240.10">
    <property type="match status" value="1"/>
</dbReference>
<dbReference type="InterPro" id="IPR023214">
    <property type="entry name" value="HAD_sf"/>
</dbReference>
<accession>A0A9D2RDJ2</accession>
<dbReference type="NCBIfam" id="TIGR00099">
    <property type="entry name" value="Cof-subfamily"/>
    <property type="match status" value="1"/>
</dbReference>
<dbReference type="GO" id="GO:0016791">
    <property type="term" value="F:phosphatase activity"/>
    <property type="evidence" value="ECO:0007669"/>
    <property type="project" value="TreeGrafter"/>
</dbReference>
<evidence type="ECO:0000313" key="2">
    <source>
        <dbReference type="Proteomes" id="UP000823909"/>
    </source>
</evidence>
<dbReference type="AlphaFoldDB" id="A0A9D2RDJ2"/>
<organism evidence="1 2">
    <name type="scientific">Candidatus Mediterraneibacter quadrami</name>
    <dbReference type="NCBI Taxonomy" id="2838684"/>
    <lineage>
        <taxon>Bacteria</taxon>
        <taxon>Bacillati</taxon>
        <taxon>Bacillota</taxon>
        <taxon>Clostridia</taxon>
        <taxon>Lachnospirales</taxon>
        <taxon>Lachnospiraceae</taxon>
        <taxon>Mediterraneibacter</taxon>
    </lineage>
</organism>
<reference evidence="1" key="1">
    <citation type="journal article" date="2021" name="PeerJ">
        <title>Extensive microbial diversity within the chicken gut microbiome revealed by metagenomics and culture.</title>
        <authorList>
            <person name="Gilroy R."/>
            <person name="Ravi A."/>
            <person name="Getino M."/>
            <person name="Pursley I."/>
            <person name="Horton D.L."/>
            <person name="Alikhan N.F."/>
            <person name="Baker D."/>
            <person name="Gharbi K."/>
            <person name="Hall N."/>
            <person name="Watson M."/>
            <person name="Adriaenssens E.M."/>
            <person name="Foster-Nyarko E."/>
            <person name="Jarju S."/>
            <person name="Secka A."/>
            <person name="Antonio M."/>
            <person name="Oren A."/>
            <person name="Chaudhuri R.R."/>
            <person name="La Ragione R."/>
            <person name="Hildebrand F."/>
            <person name="Pallen M.J."/>
        </authorList>
    </citation>
    <scope>NUCLEOTIDE SEQUENCE</scope>
    <source>
        <strain evidence="1">ChiBcec15-3976</strain>
    </source>
</reference>
<dbReference type="EMBL" id="DWUU01000015">
    <property type="protein sequence ID" value="HJD41800.1"/>
    <property type="molecule type" value="Genomic_DNA"/>
</dbReference>
<comment type="caution">
    <text evidence="1">The sequence shown here is derived from an EMBL/GenBank/DDBJ whole genome shotgun (WGS) entry which is preliminary data.</text>
</comment>
<dbReference type="InterPro" id="IPR006379">
    <property type="entry name" value="HAD-SF_hydro_IIB"/>
</dbReference>
<dbReference type="Gene3D" id="3.40.50.1000">
    <property type="entry name" value="HAD superfamily/HAD-like"/>
    <property type="match status" value="1"/>
</dbReference>
<protein>
    <submittedName>
        <fullName evidence="1">Cof-type HAD-IIB family hydrolase</fullName>
    </submittedName>
</protein>